<evidence type="ECO:0000256" key="7">
    <source>
        <dbReference type="HAMAP-Rule" id="MF_00208"/>
    </source>
</evidence>
<dbReference type="InterPro" id="IPR035911">
    <property type="entry name" value="MurE/MurF_N"/>
</dbReference>
<feature type="domain" description="Mur ligase central" evidence="11">
    <location>
        <begin position="109"/>
        <end position="312"/>
    </location>
</feature>
<dbReference type="NCBIfam" id="NF001126">
    <property type="entry name" value="PRK00139.1-4"/>
    <property type="match status" value="1"/>
</dbReference>
<feature type="binding site" evidence="7">
    <location>
        <position position="33"/>
    </location>
    <ligand>
        <name>UDP-N-acetyl-alpha-D-muramoyl-L-alanyl-D-glutamate</name>
        <dbReference type="ChEBI" id="CHEBI:83900"/>
    </ligand>
</feature>
<gene>
    <name evidence="7" type="primary">murE</name>
    <name evidence="12" type="ORF">QO002_003084</name>
</gene>
<feature type="domain" description="Mur ligase C-terminal" evidence="10">
    <location>
        <begin position="334"/>
        <end position="458"/>
    </location>
</feature>
<protein>
    <recommendedName>
        <fullName evidence="7">UDP-N-acetylmuramoyl-L-alanyl-D-glutamate--2,6-diaminopimelate ligase</fullName>
        <ecNumber evidence="7">6.3.2.13</ecNumber>
    </recommendedName>
    <alternativeName>
        <fullName evidence="7">Meso-A2pm-adding enzyme</fullName>
    </alternativeName>
    <alternativeName>
        <fullName evidence="7">Meso-diaminopimelate-adding enzyme</fullName>
    </alternativeName>
    <alternativeName>
        <fullName evidence="7">UDP-MurNAc-L-Ala-D-Glu:meso-diaminopimelate ligase</fullName>
    </alternativeName>
    <alternativeName>
        <fullName evidence="7">UDP-MurNAc-tripeptide synthetase</fullName>
    </alternativeName>
    <alternativeName>
        <fullName evidence="7">UDP-N-acetylmuramyl-tripeptide synthetase</fullName>
    </alternativeName>
</protein>
<dbReference type="Pfam" id="PF02875">
    <property type="entry name" value="Mur_ligase_C"/>
    <property type="match status" value="1"/>
</dbReference>
<dbReference type="NCBIfam" id="TIGR01085">
    <property type="entry name" value="murE"/>
    <property type="match status" value="1"/>
</dbReference>
<feature type="short sequence motif" description="Meso-diaminopimelate recognition motif" evidence="7">
    <location>
        <begin position="408"/>
        <end position="411"/>
    </location>
</feature>
<feature type="binding site" evidence="7">
    <location>
        <position position="384"/>
    </location>
    <ligand>
        <name>meso-2,6-diaminopimelate</name>
        <dbReference type="ChEBI" id="CHEBI:57791"/>
    </ligand>
</feature>
<dbReference type="EMBL" id="JAUSVF010000001">
    <property type="protein sequence ID" value="MDQ0320946.1"/>
    <property type="molecule type" value="Genomic_DNA"/>
</dbReference>
<evidence type="ECO:0000259" key="9">
    <source>
        <dbReference type="Pfam" id="PF01225"/>
    </source>
</evidence>
<dbReference type="Pfam" id="PF08245">
    <property type="entry name" value="Mur_ligase_M"/>
    <property type="match status" value="1"/>
</dbReference>
<feature type="binding site" evidence="7">
    <location>
        <position position="460"/>
    </location>
    <ligand>
        <name>meso-2,6-diaminopimelate</name>
        <dbReference type="ChEBI" id="CHEBI:57791"/>
    </ligand>
</feature>
<evidence type="ECO:0000313" key="12">
    <source>
        <dbReference type="EMBL" id="MDQ0320946.1"/>
    </source>
</evidence>
<dbReference type="InterPro" id="IPR036565">
    <property type="entry name" value="Mur-like_cat_sf"/>
</dbReference>
<evidence type="ECO:0000256" key="2">
    <source>
        <dbReference type="ARBA" id="ARBA00022618"/>
    </source>
</evidence>
<feature type="binding site" evidence="7">
    <location>
        <begin position="408"/>
        <end position="411"/>
    </location>
    <ligand>
        <name>meso-2,6-diaminopimelate</name>
        <dbReference type="ChEBI" id="CHEBI:57791"/>
    </ligand>
</feature>
<feature type="binding site" evidence="7">
    <location>
        <position position="456"/>
    </location>
    <ligand>
        <name>meso-2,6-diaminopimelate</name>
        <dbReference type="ChEBI" id="CHEBI:57791"/>
    </ligand>
</feature>
<keyword evidence="7" id="KW-0067">ATP-binding</keyword>
<feature type="domain" description="Mur ligase N-terminal catalytic" evidence="9">
    <location>
        <begin position="26"/>
        <end position="99"/>
    </location>
</feature>
<sequence length="489" mass="51084">MKLNDLLGKDFPEIAAQLEGRGDIDITGITADSRKVEPGSLFVALSGSKADGASFIADAISKGAAAVVSGHVSASGAAVPVLEASTPRRALALSAARFYGRQPETMVAVTGTAGKTSVASFTRQIWAHAGYEAAMIGTTGVIAPGRTEYGSLTTPDPVSLHKLLAELAYEGVTHAAMEASSHGLDQSRLDGVKLAAAGFTNLGRDHMDYHPTVEDYMAAKMRLFDTLMPKGSPAVIFADGEWSAKAIEAAAKAGQDVRTVGRKGDFLTLKRVEHFRHKQIAEVHVGDEIFEVHLPLAGDFQISNALVAAGLAISTGVSAKVAMAALDRLTGASGRLELVGHTPDGALAYVDYAHKPDALENVLTSVRPFTTGRVIVVFGCGGDRDKGKRPIMGEIATRLADVVIVTDDNPRSEVPAVIRSEIMAAAWGATEIGDRAEAITAAVAMLKSGDTLIVAGKGHEEGQTVGTVTLPFSDHAELRKSLETDAGGR</sequence>
<evidence type="ECO:0000256" key="4">
    <source>
        <dbReference type="ARBA" id="ARBA00022984"/>
    </source>
</evidence>
<dbReference type="SUPFAM" id="SSF53244">
    <property type="entry name" value="MurD-like peptide ligases, peptide-binding domain"/>
    <property type="match status" value="1"/>
</dbReference>
<dbReference type="EC" id="6.3.2.13" evidence="7"/>
<keyword evidence="7" id="KW-0547">Nucleotide-binding</keyword>
<dbReference type="Pfam" id="PF01225">
    <property type="entry name" value="Mur_ligase"/>
    <property type="match status" value="1"/>
</dbReference>
<feature type="binding site" evidence="7">
    <location>
        <begin position="153"/>
        <end position="154"/>
    </location>
    <ligand>
        <name>UDP-N-acetyl-alpha-D-muramoyl-L-alanyl-D-glutamate</name>
        <dbReference type="ChEBI" id="CHEBI:83900"/>
    </ligand>
</feature>
<feature type="modified residue" description="N6-carboxylysine" evidence="7">
    <location>
        <position position="220"/>
    </location>
</feature>
<dbReference type="InterPro" id="IPR005761">
    <property type="entry name" value="UDP-N-AcMur-Glu-dNH2Pim_ligase"/>
</dbReference>
<organism evidence="12 13">
    <name type="scientific">Pararhizobium capsulatum DSM 1112</name>
    <dbReference type="NCBI Taxonomy" id="1121113"/>
    <lineage>
        <taxon>Bacteria</taxon>
        <taxon>Pseudomonadati</taxon>
        <taxon>Pseudomonadota</taxon>
        <taxon>Alphaproteobacteria</taxon>
        <taxon>Hyphomicrobiales</taxon>
        <taxon>Rhizobiaceae</taxon>
        <taxon>Rhizobium/Agrobacterium group</taxon>
        <taxon>Pararhizobium</taxon>
    </lineage>
</organism>
<evidence type="ECO:0000259" key="10">
    <source>
        <dbReference type="Pfam" id="PF02875"/>
    </source>
</evidence>
<keyword evidence="7 12" id="KW-0436">Ligase</keyword>
<feature type="binding site" evidence="7">
    <location>
        <position position="186"/>
    </location>
    <ligand>
        <name>UDP-N-acetyl-alpha-D-muramoyl-L-alanyl-D-glutamate</name>
        <dbReference type="ChEBI" id="CHEBI:83900"/>
    </ligand>
</feature>
<dbReference type="Proteomes" id="UP001230207">
    <property type="component" value="Unassembled WGS sequence"/>
</dbReference>
<comment type="PTM">
    <text evidence="7">Carboxylation is probably crucial for Mg(2+) binding and, consequently, for the gamma-phosphate positioning of ATP.</text>
</comment>
<keyword evidence="6 7" id="KW-0961">Cell wall biogenesis/degradation</keyword>
<comment type="similarity">
    <text evidence="1 7">Belongs to the MurCDEF family. MurE subfamily.</text>
</comment>
<comment type="pathway">
    <text evidence="7 8">Cell wall biogenesis; peptidoglycan biosynthesis.</text>
</comment>
<dbReference type="InterPro" id="IPR004101">
    <property type="entry name" value="Mur_ligase_C"/>
</dbReference>
<feature type="binding site" evidence="7">
    <location>
        <position position="180"/>
    </location>
    <ligand>
        <name>UDP-N-acetyl-alpha-D-muramoyl-L-alanyl-D-glutamate</name>
        <dbReference type="ChEBI" id="CHEBI:83900"/>
    </ligand>
</feature>
<reference evidence="12 13" key="1">
    <citation type="submission" date="2023-07" db="EMBL/GenBank/DDBJ databases">
        <title>Genomic Encyclopedia of Type Strains, Phase IV (KMG-IV): sequencing the most valuable type-strain genomes for metagenomic binning, comparative biology and taxonomic classification.</title>
        <authorList>
            <person name="Goeker M."/>
        </authorList>
    </citation>
    <scope>NUCLEOTIDE SEQUENCE [LARGE SCALE GENOMIC DNA]</scope>
    <source>
        <strain evidence="12 13">DSM 1112</strain>
    </source>
</reference>
<comment type="catalytic activity">
    <reaction evidence="7">
        <text>UDP-N-acetyl-alpha-D-muramoyl-L-alanyl-D-glutamate + meso-2,6-diaminopimelate + ATP = UDP-N-acetyl-alpha-D-muramoyl-L-alanyl-gamma-D-glutamyl-meso-2,6-diaminopimelate + ADP + phosphate + H(+)</text>
        <dbReference type="Rhea" id="RHEA:23676"/>
        <dbReference type="ChEBI" id="CHEBI:15378"/>
        <dbReference type="ChEBI" id="CHEBI:30616"/>
        <dbReference type="ChEBI" id="CHEBI:43474"/>
        <dbReference type="ChEBI" id="CHEBI:57791"/>
        <dbReference type="ChEBI" id="CHEBI:83900"/>
        <dbReference type="ChEBI" id="CHEBI:83905"/>
        <dbReference type="ChEBI" id="CHEBI:456216"/>
        <dbReference type="EC" id="6.3.2.13"/>
    </reaction>
</comment>
<comment type="caution">
    <text evidence="7">Lacks conserved residue(s) required for the propagation of feature annotation.</text>
</comment>
<dbReference type="RefSeq" id="WP_307231138.1">
    <property type="nucleotide sequence ID" value="NZ_JAUSVF010000001.1"/>
</dbReference>
<name>A0ABU0BTF3_9HYPH</name>
<dbReference type="InterPro" id="IPR036615">
    <property type="entry name" value="Mur_ligase_C_dom_sf"/>
</dbReference>
<keyword evidence="4 7" id="KW-0573">Peptidoglycan synthesis</keyword>
<keyword evidence="7" id="KW-0460">Magnesium</keyword>
<keyword evidence="3 7" id="KW-0133">Cell shape</keyword>
<dbReference type="Gene3D" id="3.90.190.20">
    <property type="entry name" value="Mur ligase, C-terminal domain"/>
    <property type="match status" value="1"/>
</dbReference>
<dbReference type="SUPFAM" id="SSF63418">
    <property type="entry name" value="MurE/MurF N-terminal domain"/>
    <property type="match status" value="1"/>
</dbReference>
<evidence type="ECO:0000313" key="13">
    <source>
        <dbReference type="Proteomes" id="UP001230207"/>
    </source>
</evidence>
<proteinExistence type="inferred from homology"/>
<evidence type="ECO:0000256" key="8">
    <source>
        <dbReference type="RuleBase" id="RU004135"/>
    </source>
</evidence>
<dbReference type="NCBIfam" id="NF001124">
    <property type="entry name" value="PRK00139.1-2"/>
    <property type="match status" value="1"/>
</dbReference>
<dbReference type="InterPro" id="IPR013221">
    <property type="entry name" value="Mur_ligase_cen"/>
</dbReference>
<dbReference type="Gene3D" id="3.40.1390.10">
    <property type="entry name" value="MurE/MurF, N-terminal domain"/>
    <property type="match status" value="1"/>
</dbReference>
<dbReference type="InterPro" id="IPR000713">
    <property type="entry name" value="Mur_ligase_N"/>
</dbReference>
<evidence type="ECO:0000256" key="6">
    <source>
        <dbReference type="ARBA" id="ARBA00023316"/>
    </source>
</evidence>
<dbReference type="Gene3D" id="3.40.1190.10">
    <property type="entry name" value="Mur-like, catalytic domain"/>
    <property type="match status" value="1"/>
</dbReference>
<keyword evidence="5 7" id="KW-0131">Cell cycle</keyword>
<comment type="function">
    <text evidence="7">Catalyzes the addition of meso-diaminopimelic acid to the nucleotide precursor UDP-N-acetylmuramoyl-L-alanyl-D-glutamate (UMAG) in the biosynthesis of bacterial cell-wall peptidoglycan.</text>
</comment>
<dbReference type="PANTHER" id="PTHR23135:SF4">
    <property type="entry name" value="UDP-N-ACETYLMURAMOYL-L-ALANYL-D-GLUTAMATE--2,6-DIAMINOPIMELATE LIGASE MURE HOMOLOG, CHLOROPLASTIC"/>
    <property type="match status" value="1"/>
</dbReference>
<comment type="caution">
    <text evidence="12">The sequence shown here is derived from an EMBL/GenBank/DDBJ whole genome shotgun (WGS) entry which is preliminary data.</text>
</comment>
<keyword evidence="13" id="KW-1185">Reference proteome</keyword>
<dbReference type="HAMAP" id="MF_00208">
    <property type="entry name" value="MurE"/>
    <property type="match status" value="1"/>
</dbReference>
<dbReference type="SUPFAM" id="SSF53623">
    <property type="entry name" value="MurD-like peptide ligases, catalytic domain"/>
    <property type="match status" value="1"/>
</dbReference>
<dbReference type="GO" id="GO:0008765">
    <property type="term" value="F:UDP-N-acetylmuramoylalanyl-D-glutamate-2,6-diaminopimelate ligase activity"/>
    <property type="evidence" value="ECO:0007669"/>
    <property type="project" value="UniProtKB-EC"/>
</dbReference>
<feature type="binding site" evidence="7">
    <location>
        <position position="188"/>
    </location>
    <ligand>
        <name>UDP-N-acetyl-alpha-D-muramoyl-L-alanyl-D-glutamate</name>
        <dbReference type="ChEBI" id="CHEBI:83900"/>
    </ligand>
</feature>
<evidence type="ECO:0000259" key="11">
    <source>
        <dbReference type="Pfam" id="PF08245"/>
    </source>
</evidence>
<evidence type="ECO:0000256" key="3">
    <source>
        <dbReference type="ARBA" id="ARBA00022960"/>
    </source>
</evidence>
<evidence type="ECO:0000256" key="5">
    <source>
        <dbReference type="ARBA" id="ARBA00023306"/>
    </source>
</evidence>
<feature type="binding site" evidence="7">
    <location>
        <begin position="111"/>
        <end position="117"/>
    </location>
    <ligand>
        <name>ATP</name>
        <dbReference type="ChEBI" id="CHEBI:30616"/>
    </ligand>
</feature>
<accession>A0ABU0BTF3</accession>
<keyword evidence="7" id="KW-0963">Cytoplasm</keyword>
<keyword evidence="2 7" id="KW-0132">Cell division</keyword>
<evidence type="ECO:0000256" key="1">
    <source>
        <dbReference type="ARBA" id="ARBA00005898"/>
    </source>
</evidence>
<dbReference type="PANTHER" id="PTHR23135">
    <property type="entry name" value="MUR LIGASE FAMILY MEMBER"/>
    <property type="match status" value="1"/>
</dbReference>
<comment type="cofactor">
    <cofactor evidence="7">
        <name>Mg(2+)</name>
        <dbReference type="ChEBI" id="CHEBI:18420"/>
    </cofactor>
</comment>
<comment type="subcellular location">
    <subcellularLocation>
        <location evidence="7 8">Cytoplasm</location>
    </subcellularLocation>
</comment>